<evidence type="ECO:0000313" key="2">
    <source>
        <dbReference type="EMBL" id="MBJ7543282.1"/>
    </source>
</evidence>
<reference evidence="2 3" key="1">
    <citation type="submission" date="2020-12" db="EMBL/GenBank/DDBJ databases">
        <title>Revised draft genomes of Rhodomicrobium vannielii ATCC 17100 and Rhodomicrobium udaipurense JA643.</title>
        <authorList>
            <person name="Conners E.M."/>
            <person name="Davenport E.J."/>
            <person name="Bose A."/>
        </authorList>
    </citation>
    <scope>NUCLEOTIDE SEQUENCE [LARGE SCALE GENOMIC DNA]</scope>
    <source>
        <strain evidence="2 3">JA643</strain>
    </source>
</reference>
<accession>A0A8I1KJ26</accession>
<name>A0A8I1KJ26_9HYPH</name>
<dbReference type="EMBL" id="JAEMUK010000012">
    <property type="protein sequence ID" value="MBJ7543282.1"/>
    <property type="molecule type" value="Genomic_DNA"/>
</dbReference>
<sequence length="96" mass="10237">MSDSDEELLAVIERNTTVTGSVIEFLAKHRETLADESVPAEDRLSQAIKQLDENTNKLVAAITANTVAATEVATDPAPVDQAPAETVTTENTSQVQ</sequence>
<feature type="region of interest" description="Disordered" evidence="1">
    <location>
        <begin position="74"/>
        <end position="96"/>
    </location>
</feature>
<gene>
    <name evidence="2" type="ORF">JDN41_06905</name>
</gene>
<comment type="caution">
    <text evidence="2">The sequence shown here is derived from an EMBL/GenBank/DDBJ whole genome shotgun (WGS) entry which is preliminary data.</text>
</comment>
<dbReference type="AlphaFoldDB" id="A0A8I1KJ26"/>
<proteinExistence type="predicted"/>
<evidence type="ECO:0000256" key="1">
    <source>
        <dbReference type="SAM" id="MobiDB-lite"/>
    </source>
</evidence>
<feature type="compositionally biased region" description="Polar residues" evidence="1">
    <location>
        <begin position="86"/>
        <end position="96"/>
    </location>
</feature>
<dbReference type="RefSeq" id="WP_037242168.1">
    <property type="nucleotide sequence ID" value="NZ_JAEMUK010000012.1"/>
</dbReference>
<dbReference type="Proteomes" id="UP000623250">
    <property type="component" value="Unassembled WGS sequence"/>
</dbReference>
<keyword evidence="3" id="KW-1185">Reference proteome</keyword>
<organism evidence="2 3">
    <name type="scientific">Rhodomicrobium udaipurense</name>
    <dbReference type="NCBI Taxonomy" id="1202716"/>
    <lineage>
        <taxon>Bacteria</taxon>
        <taxon>Pseudomonadati</taxon>
        <taxon>Pseudomonadota</taxon>
        <taxon>Alphaproteobacteria</taxon>
        <taxon>Hyphomicrobiales</taxon>
        <taxon>Hyphomicrobiaceae</taxon>
        <taxon>Rhodomicrobium</taxon>
    </lineage>
</organism>
<protein>
    <submittedName>
        <fullName evidence="2">Uncharacterized protein</fullName>
    </submittedName>
</protein>
<evidence type="ECO:0000313" key="3">
    <source>
        <dbReference type="Proteomes" id="UP000623250"/>
    </source>
</evidence>